<reference evidence="7 8" key="1">
    <citation type="submission" date="2019-09" db="EMBL/GenBank/DDBJ databases">
        <title>The hologenome of the rock-dwelling lichen Lasallia pustulata.</title>
        <authorList>
            <person name="Greshake Tzovaras B."/>
            <person name="Segers F."/>
            <person name="Bicker A."/>
            <person name="Dal Grande F."/>
            <person name="Otte J."/>
            <person name="Hankeln T."/>
            <person name="Schmitt I."/>
            <person name="Ebersberger I."/>
        </authorList>
    </citation>
    <scope>NUCLEOTIDE SEQUENCE [LARGE SCALE GENOMIC DNA]</scope>
    <source>
        <strain evidence="7">A1-1</strain>
    </source>
</reference>
<comment type="caution">
    <text evidence="7">The sequence shown here is derived from an EMBL/GenBank/DDBJ whole genome shotgun (WGS) entry which is preliminary data.</text>
</comment>
<dbReference type="EMBL" id="VXIT01000013">
    <property type="protein sequence ID" value="KAA6408714.1"/>
    <property type="molecule type" value="Genomic_DNA"/>
</dbReference>
<keyword evidence="4" id="KW-0256">Endoplasmic reticulum</keyword>
<accession>A0A5M8PIW6</accession>
<dbReference type="OrthoDB" id="5086500at2759"/>
<evidence type="ECO:0000256" key="1">
    <source>
        <dbReference type="ARBA" id="ARBA00004173"/>
    </source>
</evidence>
<dbReference type="InterPro" id="IPR052374">
    <property type="entry name" value="SERAC1"/>
</dbReference>
<evidence type="ECO:0000256" key="2">
    <source>
        <dbReference type="ARBA" id="ARBA00004240"/>
    </source>
</evidence>
<keyword evidence="6" id="KW-0472">Membrane</keyword>
<sequence>MGTEPLRLLFVVTGKDGNSASEVDIIAVHGLSPCSVPDCEHAFNTWRKPPGEKGHLWLQEDLPEYNPKARIFLYEYSSKIAYEGTKGLFFDKANDLLEDLYLERTAVSKFLSTSTAWSWGPFGRATLVNAHANPRYSLIRNSTYGLVFFGAPHEGGEAIGAVAAKIGRSLGLQPKDDIFETLKDGSIFADTLKESWRHQLESHQIVSFWEGIGDVVSRESATFGLSGSRENIVRLDADHRDLCRFDYSMHDQDNSKLVRGNIQALYKGAIRHSEFISQLSPVAEKGEDRFVALRSPNVAGGTSLFAESRAR</sequence>
<comment type="subcellular location">
    <subcellularLocation>
        <location evidence="2">Endoplasmic reticulum</location>
    </subcellularLocation>
    <subcellularLocation>
        <location evidence="3">Membrane</location>
    </subcellularLocation>
    <subcellularLocation>
        <location evidence="1">Mitochondrion</location>
    </subcellularLocation>
</comment>
<dbReference type="GO" id="GO:0005739">
    <property type="term" value="C:mitochondrion"/>
    <property type="evidence" value="ECO:0007669"/>
    <property type="project" value="UniProtKB-SubCell"/>
</dbReference>
<protein>
    <submittedName>
        <fullName evidence="7">Uncharacterized protein</fullName>
    </submittedName>
</protein>
<organism evidence="7 8">
    <name type="scientific">Lasallia pustulata</name>
    <dbReference type="NCBI Taxonomy" id="136370"/>
    <lineage>
        <taxon>Eukaryota</taxon>
        <taxon>Fungi</taxon>
        <taxon>Dikarya</taxon>
        <taxon>Ascomycota</taxon>
        <taxon>Pezizomycotina</taxon>
        <taxon>Lecanoromycetes</taxon>
        <taxon>OSLEUM clade</taxon>
        <taxon>Umbilicariomycetidae</taxon>
        <taxon>Umbilicariales</taxon>
        <taxon>Umbilicariaceae</taxon>
        <taxon>Lasallia</taxon>
    </lineage>
</organism>
<name>A0A5M8PIW6_9LECA</name>
<dbReference type="Proteomes" id="UP000324767">
    <property type="component" value="Unassembled WGS sequence"/>
</dbReference>
<gene>
    <name evidence="7" type="ORF">FRX48_07796</name>
</gene>
<evidence type="ECO:0000313" key="8">
    <source>
        <dbReference type="Proteomes" id="UP000324767"/>
    </source>
</evidence>
<evidence type="ECO:0000256" key="6">
    <source>
        <dbReference type="ARBA" id="ARBA00023136"/>
    </source>
</evidence>
<dbReference type="AlphaFoldDB" id="A0A5M8PIW6"/>
<dbReference type="PANTHER" id="PTHR48182">
    <property type="entry name" value="PROTEIN SERAC1"/>
    <property type="match status" value="1"/>
</dbReference>
<proteinExistence type="predicted"/>
<evidence type="ECO:0000256" key="3">
    <source>
        <dbReference type="ARBA" id="ARBA00004370"/>
    </source>
</evidence>
<evidence type="ECO:0000256" key="4">
    <source>
        <dbReference type="ARBA" id="ARBA00022824"/>
    </source>
</evidence>
<evidence type="ECO:0000313" key="7">
    <source>
        <dbReference type="EMBL" id="KAA6408714.1"/>
    </source>
</evidence>
<dbReference type="PANTHER" id="PTHR48182:SF2">
    <property type="entry name" value="PROTEIN SERAC1"/>
    <property type="match status" value="1"/>
</dbReference>
<dbReference type="GO" id="GO:0016020">
    <property type="term" value="C:membrane"/>
    <property type="evidence" value="ECO:0007669"/>
    <property type="project" value="UniProtKB-SubCell"/>
</dbReference>
<evidence type="ECO:0000256" key="5">
    <source>
        <dbReference type="ARBA" id="ARBA00023128"/>
    </source>
</evidence>
<keyword evidence="5" id="KW-0496">Mitochondrion</keyword>
<dbReference type="GO" id="GO:0005783">
    <property type="term" value="C:endoplasmic reticulum"/>
    <property type="evidence" value="ECO:0007669"/>
    <property type="project" value="UniProtKB-SubCell"/>
</dbReference>